<comment type="caution">
    <text evidence="3">The sequence shown here is derived from an EMBL/GenBank/DDBJ whole genome shotgun (WGS) entry which is preliminary data.</text>
</comment>
<dbReference type="InterPro" id="IPR002347">
    <property type="entry name" value="SDR_fam"/>
</dbReference>
<dbReference type="Proteomes" id="UP001518140">
    <property type="component" value="Unassembled WGS sequence"/>
</dbReference>
<gene>
    <name evidence="3" type="ORF">G6048_15630</name>
</gene>
<evidence type="ECO:0000256" key="2">
    <source>
        <dbReference type="ARBA" id="ARBA00023002"/>
    </source>
</evidence>
<sequence length="274" mass="28815">MNRLQDKVAIVTGTGPLIGGAIAAGLAAEGARVVCTGLDEESVKPSVAAIEAAGGEAIAAIGDVTDPAHAPEVVEQAVARWGRVDILVNSAVWFHKRGLLTMTVEDYRRQLDVILGGSFLFTREVAMHMIDAGTHGSVINILSTAAWQGEPGNIGYSTGKSGLINFTRSAAMELARHGIRVNGFTPTVTLPDDPERARELVGLMAGPSEYPMNFQGLFPMGRLPTPQDYVPAVVFLASDESSMITGSNITVDGGATAKYWPWLSGSGQEGRLGP</sequence>
<dbReference type="PRINTS" id="PR00080">
    <property type="entry name" value="SDRFAMILY"/>
</dbReference>
<dbReference type="PANTHER" id="PTHR42760">
    <property type="entry name" value="SHORT-CHAIN DEHYDROGENASES/REDUCTASES FAMILY MEMBER"/>
    <property type="match status" value="1"/>
</dbReference>
<dbReference type="InterPro" id="IPR036291">
    <property type="entry name" value="NAD(P)-bd_dom_sf"/>
</dbReference>
<dbReference type="PANTHER" id="PTHR42760:SF133">
    <property type="entry name" value="3-OXOACYL-[ACYL-CARRIER-PROTEIN] REDUCTASE"/>
    <property type="match status" value="1"/>
</dbReference>
<evidence type="ECO:0000313" key="4">
    <source>
        <dbReference type="Proteomes" id="UP001518140"/>
    </source>
</evidence>
<name>A0ABX0DWP3_9ACTN</name>
<dbReference type="CDD" id="cd05233">
    <property type="entry name" value="SDR_c"/>
    <property type="match status" value="1"/>
</dbReference>
<dbReference type="SUPFAM" id="SSF51735">
    <property type="entry name" value="NAD(P)-binding Rossmann-fold domains"/>
    <property type="match status" value="1"/>
</dbReference>
<organism evidence="3 4">
    <name type="scientific">Streptomyces ureilyticus</name>
    <dbReference type="NCBI Taxonomy" id="1775131"/>
    <lineage>
        <taxon>Bacteria</taxon>
        <taxon>Bacillati</taxon>
        <taxon>Actinomycetota</taxon>
        <taxon>Actinomycetes</taxon>
        <taxon>Kitasatosporales</taxon>
        <taxon>Streptomycetaceae</taxon>
        <taxon>Streptomyces</taxon>
    </lineage>
</organism>
<comment type="similarity">
    <text evidence="1">Belongs to the short-chain dehydrogenases/reductases (SDR) family.</text>
</comment>
<dbReference type="Pfam" id="PF13561">
    <property type="entry name" value="adh_short_C2"/>
    <property type="match status" value="1"/>
</dbReference>
<dbReference type="PRINTS" id="PR00081">
    <property type="entry name" value="GDHRDH"/>
</dbReference>
<dbReference type="Gene3D" id="3.40.50.720">
    <property type="entry name" value="NAD(P)-binding Rossmann-like Domain"/>
    <property type="match status" value="1"/>
</dbReference>
<accession>A0ABX0DWP3</accession>
<evidence type="ECO:0000256" key="1">
    <source>
        <dbReference type="ARBA" id="ARBA00006484"/>
    </source>
</evidence>
<keyword evidence="2" id="KW-0560">Oxidoreductase</keyword>
<dbReference type="EMBL" id="JAAKZX010000041">
    <property type="protein sequence ID" value="NGO43531.1"/>
    <property type="molecule type" value="Genomic_DNA"/>
</dbReference>
<dbReference type="InterPro" id="IPR020904">
    <property type="entry name" value="Sc_DH/Rdtase_CS"/>
</dbReference>
<dbReference type="PROSITE" id="PS00061">
    <property type="entry name" value="ADH_SHORT"/>
    <property type="match status" value="1"/>
</dbReference>
<evidence type="ECO:0000313" key="3">
    <source>
        <dbReference type="EMBL" id="NGO43531.1"/>
    </source>
</evidence>
<reference evidence="3 4" key="1">
    <citation type="submission" date="2020-02" db="EMBL/GenBank/DDBJ databases">
        <title>Whole-genome analyses of novel actinobacteria.</title>
        <authorList>
            <person name="Sahin N."/>
            <person name="Tokatli A."/>
        </authorList>
    </citation>
    <scope>NUCLEOTIDE SEQUENCE [LARGE SCALE GENOMIC DNA]</scope>
    <source>
        <strain evidence="3 4">YC419</strain>
    </source>
</reference>
<keyword evidence="4" id="KW-1185">Reference proteome</keyword>
<dbReference type="RefSeq" id="WP_165340141.1">
    <property type="nucleotide sequence ID" value="NZ_JAAKZX010000041.1"/>
</dbReference>
<protein>
    <submittedName>
        <fullName evidence="3">SDR family oxidoreductase</fullName>
    </submittedName>
</protein>
<proteinExistence type="inferred from homology"/>